<dbReference type="AlphaFoldDB" id="A0A6M4ABD3"/>
<reference evidence="2 3" key="1">
    <citation type="journal article" date="2019" name="Int. J. Syst. Evol. Microbiol.">
        <title>Undibacterium piscinae sp. nov., isolated from Korean shiner intestine.</title>
        <authorList>
            <person name="Lee S.Y."/>
            <person name="Kang W."/>
            <person name="Kim P.S."/>
            <person name="Kim H.S."/>
            <person name="Sung H."/>
            <person name="Shin N.R."/>
            <person name="Whon T.W."/>
            <person name="Yun J.H."/>
            <person name="Lee J.Y."/>
            <person name="Lee J.Y."/>
            <person name="Jung M.J."/>
            <person name="Jeong Y.S."/>
            <person name="Tak E.J."/>
            <person name="Han J.E."/>
            <person name="Hyun D.W."/>
            <person name="Kang M.S."/>
            <person name="Lee K.E."/>
            <person name="Lee B.H."/>
            <person name="Bae J.W."/>
        </authorList>
    </citation>
    <scope>NUCLEOTIDE SEQUENCE [LARGE SCALE GENOMIC DNA]</scope>
    <source>
        <strain evidence="2 3">S11R28</strain>
    </source>
</reference>
<feature type="chain" id="PRO_5026818430" evidence="1">
    <location>
        <begin position="22"/>
        <end position="147"/>
    </location>
</feature>
<dbReference type="Gene3D" id="2.30.30.40">
    <property type="entry name" value="SH3 Domains"/>
    <property type="match status" value="1"/>
</dbReference>
<proteinExistence type="predicted"/>
<dbReference type="EMBL" id="CP051152">
    <property type="protein sequence ID" value="QJQ07687.1"/>
    <property type="molecule type" value="Genomic_DNA"/>
</dbReference>
<keyword evidence="1" id="KW-0732">Signal</keyword>
<protein>
    <submittedName>
        <fullName evidence="2">SH3 domain-containing protein</fullName>
    </submittedName>
</protein>
<evidence type="ECO:0000256" key="1">
    <source>
        <dbReference type="SAM" id="SignalP"/>
    </source>
</evidence>
<dbReference type="Proteomes" id="UP000274350">
    <property type="component" value="Chromosome"/>
</dbReference>
<gene>
    <name evidence="2" type="ORF">EJG51_009915</name>
</gene>
<sequence length="147" mass="15848">MPRLSPLVFVTLSLLGGLAHALEFKAVGASPVILYDAPSAKGSKLYVAPRGMPVEVILTYGTWSKVRDVSGDLSWVESKELVARRNVIVRVANAKVRVAADESSSLVFSADKNVLLEMAEPVSGGWLKVKHKDGQLGYVKVSEVWGI</sequence>
<dbReference type="Pfam" id="PF06347">
    <property type="entry name" value="SH3_4"/>
    <property type="match status" value="2"/>
</dbReference>
<evidence type="ECO:0000313" key="3">
    <source>
        <dbReference type="Proteomes" id="UP000274350"/>
    </source>
</evidence>
<dbReference type="KEGG" id="upi:EJG51_009915"/>
<organism evidence="2 3">
    <name type="scientific">Undibacterium piscinae</name>
    <dbReference type="NCBI Taxonomy" id="2495591"/>
    <lineage>
        <taxon>Bacteria</taxon>
        <taxon>Pseudomonadati</taxon>
        <taxon>Pseudomonadota</taxon>
        <taxon>Betaproteobacteria</taxon>
        <taxon>Burkholderiales</taxon>
        <taxon>Oxalobacteraceae</taxon>
        <taxon>Undibacterium</taxon>
    </lineage>
</organism>
<feature type="signal peptide" evidence="1">
    <location>
        <begin position="1"/>
        <end position="21"/>
    </location>
</feature>
<evidence type="ECO:0000313" key="2">
    <source>
        <dbReference type="EMBL" id="QJQ07687.1"/>
    </source>
</evidence>
<dbReference type="OrthoDB" id="5297720at2"/>
<name>A0A6M4ABD3_9BURK</name>
<keyword evidence="3" id="KW-1185">Reference proteome</keyword>
<accession>A0A6M4ABD3</accession>
<dbReference type="InterPro" id="IPR010466">
    <property type="entry name" value="DUF1058"/>
</dbReference>